<organism evidence="7 8">
    <name type="scientific">Candidatus Woesebacteria bacterium RBG_16_34_12</name>
    <dbReference type="NCBI Taxonomy" id="1802480"/>
    <lineage>
        <taxon>Bacteria</taxon>
        <taxon>Candidatus Woeseibacteriota</taxon>
    </lineage>
</organism>
<dbReference type="Gene3D" id="1.20.58.110">
    <property type="entry name" value="Ribosomal protein S20"/>
    <property type="match status" value="1"/>
</dbReference>
<keyword evidence="3" id="KW-0689">Ribosomal protein</keyword>
<dbReference type="SUPFAM" id="SSF46992">
    <property type="entry name" value="Ribosomal protein S20"/>
    <property type="match status" value="1"/>
</dbReference>
<evidence type="ECO:0000313" key="7">
    <source>
        <dbReference type="EMBL" id="OGM11727.1"/>
    </source>
</evidence>
<accession>A0A1F7X9L1</accession>
<keyword evidence="4" id="KW-0687">Ribonucleoprotein</keyword>
<gene>
    <name evidence="7" type="ORF">A2Z22_04980</name>
</gene>
<dbReference type="InterPro" id="IPR002583">
    <property type="entry name" value="Ribosomal_bS20"/>
</dbReference>
<evidence type="ECO:0000256" key="2">
    <source>
        <dbReference type="ARBA" id="ARBA00022884"/>
    </source>
</evidence>
<dbReference type="Pfam" id="PF01649">
    <property type="entry name" value="Ribosomal_S20p"/>
    <property type="match status" value="1"/>
</dbReference>
<reference evidence="7 8" key="1">
    <citation type="journal article" date="2016" name="Nat. Commun.">
        <title>Thousands of microbial genomes shed light on interconnected biogeochemical processes in an aquifer system.</title>
        <authorList>
            <person name="Anantharaman K."/>
            <person name="Brown C.T."/>
            <person name="Hug L.A."/>
            <person name="Sharon I."/>
            <person name="Castelle C.J."/>
            <person name="Probst A.J."/>
            <person name="Thomas B.C."/>
            <person name="Singh A."/>
            <person name="Wilkins M.J."/>
            <person name="Karaoz U."/>
            <person name="Brodie E.L."/>
            <person name="Williams K.H."/>
            <person name="Hubbard S.S."/>
            <person name="Banfield J.F."/>
        </authorList>
    </citation>
    <scope>NUCLEOTIDE SEQUENCE [LARGE SCALE GENOMIC DNA]</scope>
</reference>
<proteinExistence type="predicted"/>
<evidence type="ECO:0000313" key="8">
    <source>
        <dbReference type="Proteomes" id="UP000177053"/>
    </source>
</evidence>
<keyword evidence="2" id="KW-0694">RNA-binding</keyword>
<keyword evidence="1" id="KW-0699">rRNA-binding</keyword>
<dbReference type="GO" id="GO:0005840">
    <property type="term" value="C:ribosome"/>
    <property type="evidence" value="ECO:0007669"/>
    <property type="project" value="UniProtKB-KW"/>
</dbReference>
<protein>
    <recommendedName>
        <fullName evidence="5">Small ribosomal subunit protein bS20</fullName>
    </recommendedName>
    <alternativeName>
        <fullName evidence="6">30S ribosomal protein S20</fullName>
    </alternativeName>
</protein>
<comment type="caution">
    <text evidence="7">The sequence shown here is derived from an EMBL/GenBank/DDBJ whole genome shotgun (WGS) entry which is preliminary data.</text>
</comment>
<dbReference type="Proteomes" id="UP000177053">
    <property type="component" value="Unassembled WGS sequence"/>
</dbReference>
<dbReference type="AlphaFoldDB" id="A0A1F7X9L1"/>
<sequence length="88" mass="10147">MPVTKTAKRAQRSSKKKEIVNKRFRARLDIAIRLAKRNKKTNDINQAISLVDKACKNKLIHKNKASRLKSSLTRLLSRKNPSKKLPKK</sequence>
<evidence type="ECO:0000256" key="5">
    <source>
        <dbReference type="ARBA" id="ARBA00035136"/>
    </source>
</evidence>
<dbReference type="GO" id="GO:0003735">
    <property type="term" value="F:structural constituent of ribosome"/>
    <property type="evidence" value="ECO:0007669"/>
    <property type="project" value="InterPro"/>
</dbReference>
<dbReference type="GO" id="GO:1990904">
    <property type="term" value="C:ribonucleoprotein complex"/>
    <property type="evidence" value="ECO:0007669"/>
    <property type="project" value="UniProtKB-KW"/>
</dbReference>
<evidence type="ECO:0000256" key="1">
    <source>
        <dbReference type="ARBA" id="ARBA00022730"/>
    </source>
</evidence>
<evidence type="ECO:0000256" key="6">
    <source>
        <dbReference type="ARBA" id="ARBA00035343"/>
    </source>
</evidence>
<dbReference type="InterPro" id="IPR036510">
    <property type="entry name" value="Ribosomal_bS20_sf"/>
</dbReference>
<name>A0A1F7X9L1_9BACT</name>
<dbReference type="GO" id="GO:0006412">
    <property type="term" value="P:translation"/>
    <property type="evidence" value="ECO:0007669"/>
    <property type="project" value="InterPro"/>
</dbReference>
<evidence type="ECO:0000256" key="4">
    <source>
        <dbReference type="ARBA" id="ARBA00023274"/>
    </source>
</evidence>
<dbReference type="NCBIfam" id="TIGR00029">
    <property type="entry name" value="S20"/>
    <property type="match status" value="1"/>
</dbReference>
<dbReference type="EMBL" id="MGFS01000012">
    <property type="protein sequence ID" value="OGM11727.1"/>
    <property type="molecule type" value="Genomic_DNA"/>
</dbReference>
<evidence type="ECO:0000256" key="3">
    <source>
        <dbReference type="ARBA" id="ARBA00022980"/>
    </source>
</evidence>
<dbReference type="GO" id="GO:0019843">
    <property type="term" value="F:rRNA binding"/>
    <property type="evidence" value="ECO:0007669"/>
    <property type="project" value="UniProtKB-KW"/>
</dbReference>